<protein>
    <submittedName>
        <fullName evidence="2">Uncharacterized protein</fullName>
    </submittedName>
</protein>
<dbReference type="AlphaFoldDB" id="A0A0E0L9W7"/>
<sequence>MSSTRDSFAGEQSGLTPASVPTSVKRELGGDANANADGDGDRDARRMKAVSVVQGNLQPRKIALAELPTLLVNRRRLDRLLHELVRSHRWGDAAGVVSTLVSGTRHPESFEEMRSVFAVGMEIHRRLAGNSGIQHNTRSRYYLRTQKLYDVWMRRLMWLPSCERAVR</sequence>
<keyword evidence="3" id="KW-1185">Reference proteome</keyword>
<dbReference type="PANTHER" id="PTHR36720:SF1">
    <property type="entry name" value="TAF RNA POLYMERASE I SUBUNIT A"/>
    <property type="match status" value="1"/>
</dbReference>
<dbReference type="Proteomes" id="UP000026962">
    <property type="component" value="Chromosome 6"/>
</dbReference>
<evidence type="ECO:0000313" key="2">
    <source>
        <dbReference type="EnsemblPlants" id="OPUNC06G08810.3"/>
    </source>
</evidence>
<evidence type="ECO:0000313" key="3">
    <source>
        <dbReference type="Proteomes" id="UP000026962"/>
    </source>
</evidence>
<evidence type="ECO:0000256" key="1">
    <source>
        <dbReference type="SAM" id="MobiDB-lite"/>
    </source>
</evidence>
<dbReference type="PANTHER" id="PTHR36720">
    <property type="entry name" value="TAF RNA POLYMERASE I SUBUNIT A"/>
    <property type="match status" value="1"/>
</dbReference>
<dbReference type="GO" id="GO:0006360">
    <property type="term" value="P:transcription by RNA polymerase I"/>
    <property type="evidence" value="ECO:0007669"/>
    <property type="project" value="InterPro"/>
</dbReference>
<organism evidence="2">
    <name type="scientific">Oryza punctata</name>
    <name type="common">Red rice</name>
    <dbReference type="NCBI Taxonomy" id="4537"/>
    <lineage>
        <taxon>Eukaryota</taxon>
        <taxon>Viridiplantae</taxon>
        <taxon>Streptophyta</taxon>
        <taxon>Embryophyta</taxon>
        <taxon>Tracheophyta</taxon>
        <taxon>Spermatophyta</taxon>
        <taxon>Magnoliopsida</taxon>
        <taxon>Liliopsida</taxon>
        <taxon>Poales</taxon>
        <taxon>Poaceae</taxon>
        <taxon>BOP clade</taxon>
        <taxon>Oryzoideae</taxon>
        <taxon>Oryzeae</taxon>
        <taxon>Oryzinae</taxon>
        <taxon>Oryza</taxon>
    </lineage>
</organism>
<dbReference type="EnsemblPlants" id="OPUNC06G08810.3">
    <property type="protein sequence ID" value="OPUNC06G08810.3"/>
    <property type="gene ID" value="OPUNC06G08810"/>
</dbReference>
<dbReference type="GO" id="GO:0000120">
    <property type="term" value="C:RNA polymerase I transcription regulator complex"/>
    <property type="evidence" value="ECO:0007669"/>
    <property type="project" value="InterPro"/>
</dbReference>
<reference evidence="2" key="2">
    <citation type="submission" date="2018-05" db="EMBL/GenBank/DDBJ databases">
        <title>OpunRS2 (Oryza punctata Reference Sequence Version 2).</title>
        <authorList>
            <person name="Zhang J."/>
            <person name="Kudrna D."/>
            <person name="Lee S."/>
            <person name="Talag J."/>
            <person name="Welchert J."/>
            <person name="Wing R.A."/>
        </authorList>
    </citation>
    <scope>NUCLEOTIDE SEQUENCE [LARGE SCALE GENOMIC DNA]</scope>
</reference>
<name>A0A0E0L9W7_ORYPU</name>
<feature type="compositionally biased region" description="Polar residues" evidence="1">
    <location>
        <begin position="13"/>
        <end position="22"/>
    </location>
</feature>
<dbReference type="HOGENOM" id="CLU_1597152_0_0_1"/>
<proteinExistence type="predicted"/>
<feature type="region of interest" description="Disordered" evidence="1">
    <location>
        <begin position="1"/>
        <end position="43"/>
    </location>
</feature>
<accession>A0A0E0L9W7</accession>
<reference evidence="2" key="1">
    <citation type="submission" date="2015-04" db="UniProtKB">
        <authorList>
            <consortium name="EnsemblPlants"/>
        </authorList>
    </citation>
    <scope>IDENTIFICATION</scope>
</reference>
<dbReference type="InterPro" id="IPR039495">
    <property type="entry name" value="TAF1A"/>
</dbReference>
<dbReference type="Pfam" id="PF14929">
    <property type="entry name" value="TAF1_subA"/>
    <property type="match status" value="1"/>
</dbReference>
<dbReference type="Gramene" id="OPUNC06G08810.3">
    <property type="protein sequence ID" value="OPUNC06G08810.3"/>
    <property type="gene ID" value="OPUNC06G08810"/>
</dbReference>